<dbReference type="EMBL" id="KB008133">
    <property type="protein sequence ID" value="ELR12073.1"/>
    <property type="molecule type" value="Genomic_DNA"/>
</dbReference>
<name>L8GH62_ACACF</name>
<accession>L8GH62</accession>
<dbReference type="OrthoDB" id="184583at2759"/>
<dbReference type="PANTHER" id="PTHR13318">
    <property type="entry name" value="PARTNER OF PAIRED, ISOFORM B-RELATED"/>
    <property type="match status" value="1"/>
</dbReference>
<dbReference type="VEuPathDB" id="AmoebaDB:ACA1_101340"/>
<dbReference type="GO" id="GO:0031146">
    <property type="term" value="P:SCF-dependent proteasomal ubiquitin-dependent protein catabolic process"/>
    <property type="evidence" value="ECO:0007669"/>
    <property type="project" value="TreeGrafter"/>
</dbReference>
<protein>
    <submittedName>
        <fullName evidence="1">Leucine rich repeat domain containing protein</fullName>
    </submittedName>
</protein>
<dbReference type="GO" id="GO:0019005">
    <property type="term" value="C:SCF ubiquitin ligase complex"/>
    <property type="evidence" value="ECO:0007669"/>
    <property type="project" value="TreeGrafter"/>
</dbReference>
<organism evidence="1 2">
    <name type="scientific">Acanthamoeba castellanii (strain ATCC 30010 / Neff)</name>
    <dbReference type="NCBI Taxonomy" id="1257118"/>
    <lineage>
        <taxon>Eukaryota</taxon>
        <taxon>Amoebozoa</taxon>
        <taxon>Discosea</taxon>
        <taxon>Longamoebia</taxon>
        <taxon>Centramoebida</taxon>
        <taxon>Acanthamoebidae</taxon>
        <taxon>Acanthamoeba</taxon>
    </lineage>
</organism>
<dbReference type="GeneID" id="14912564"/>
<evidence type="ECO:0000313" key="2">
    <source>
        <dbReference type="Proteomes" id="UP000011083"/>
    </source>
</evidence>
<dbReference type="SUPFAM" id="SSF52047">
    <property type="entry name" value="RNI-like"/>
    <property type="match status" value="1"/>
</dbReference>
<evidence type="ECO:0000313" key="1">
    <source>
        <dbReference type="EMBL" id="ELR12073.1"/>
    </source>
</evidence>
<dbReference type="KEGG" id="acan:ACA1_101340"/>
<dbReference type="AlphaFoldDB" id="L8GH62"/>
<dbReference type="Proteomes" id="UP000011083">
    <property type="component" value="Unassembled WGS sequence"/>
</dbReference>
<proteinExistence type="predicted"/>
<gene>
    <name evidence="1" type="ORF">ACA1_101340</name>
</gene>
<keyword evidence="2" id="KW-1185">Reference proteome</keyword>
<dbReference type="InterPro" id="IPR032675">
    <property type="entry name" value="LRR_dom_sf"/>
</dbReference>
<reference evidence="1 2" key="1">
    <citation type="journal article" date="2013" name="Genome Biol.">
        <title>Genome of Acanthamoeba castellanii highlights extensive lateral gene transfer and early evolution of tyrosine kinase signaling.</title>
        <authorList>
            <person name="Clarke M."/>
            <person name="Lohan A.J."/>
            <person name="Liu B."/>
            <person name="Lagkouvardos I."/>
            <person name="Roy S."/>
            <person name="Zafar N."/>
            <person name="Bertelli C."/>
            <person name="Schilde C."/>
            <person name="Kianianmomeni A."/>
            <person name="Burglin T.R."/>
            <person name="Frech C."/>
            <person name="Turcotte B."/>
            <person name="Kopec K.O."/>
            <person name="Synnott J.M."/>
            <person name="Choo C."/>
            <person name="Paponov I."/>
            <person name="Finkler A."/>
            <person name="Soon Heng Tan C."/>
            <person name="Hutchins A.P."/>
            <person name="Weinmeier T."/>
            <person name="Rattei T."/>
            <person name="Chu J.S."/>
            <person name="Gimenez G."/>
            <person name="Irimia M."/>
            <person name="Rigden D.J."/>
            <person name="Fitzpatrick D.A."/>
            <person name="Lorenzo-Morales J."/>
            <person name="Bateman A."/>
            <person name="Chiu C.H."/>
            <person name="Tang P."/>
            <person name="Hegemann P."/>
            <person name="Fromm H."/>
            <person name="Raoult D."/>
            <person name="Greub G."/>
            <person name="Miranda-Saavedra D."/>
            <person name="Chen N."/>
            <person name="Nash P."/>
            <person name="Ginger M.L."/>
            <person name="Horn M."/>
            <person name="Schaap P."/>
            <person name="Caler L."/>
            <person name="Loftus B."/>
        </authorList>
    </citation>
    <scope>NUCLEOTIDE SEQUENCE [LARGE SCALE GENOMIC DNA]</scope>
    <source>
        <strain evidence="1 2">Neff</strain>
    </source>
</reference>
<sequence length="445" mass="49776">MESVRMWRGRERACVRETRQEEWYQAQGQQHRAGVGGRGLQEQCVEVVKRDVTRHLALLPDLPAEVRERLLAAFIQGRLLDARLLQLCIQNGLYSLDLTKATRFGMASVAAVLQYCPQIHTLNLTDCLYIGTDETVRLVRGLPNLRTLILDGLEVETQDLAAILCGLTTELRSLSLRDCTVVGTRRYEGADPFAGLQRLSHLAGLWLSNLSTARDYGELTYSYKLPAQTVDRFLDAAASSLRCLDLSRTNVEYAPDLKELDYSKATGLEALYLAGTRLGSGFKSTTLATIGRNLHHLSLASCGVTTTSWLADEYLRDLISLVPHLVHLDLGYSADMSNATLRHIGQCCSNLRFLNIRHCRGHLEPSAFFLGEECVFAVLEELDIFGCLQLSHRLELINYQHDRLPSPWMAALPSLERLCVAWSADELADALDQNPALRRLAIRLL</sequence>
<dbReference type="Gene3D" id="3.80.10.10">
    <property type="entry name" value="Ribonuclease Inhibitor"/>
    <property type="match status" value="2"/>
</dbReference>
<dbReference type="RefSeq" id="XP_004334086.1">
    <property type="nucleotide sequence ID" value="XM_004334038.1"/>
</dbReference>